<sequence>MVGKKRSDLRGGVGSEREGRGGHGRKPTTGGGGVNRIDDRGKQTADSGGGVKQSGSRSVKNTGGPSGGVKQTGGGGVKQTCGGGVKQIGGGGKRIGVKVTPGGDSTSKAPPPHNSREGTSRDSGL</sequence>
<gene>
    <name evidence="2" type="ordered locus">AALP_Aa8g250200</name>
</gene>
<feature type="compositionally biased region" description="Basic and acidic residues" evidence="1">
    <location>
        <begin position="114"/>
        <end position="125"/>
    </location>
</feature>
<dbReference type="AlphaFoldDB" id="A0A087G9A0"/>
<keyword evidence="3" id="KW-1185">Reference proteome</keyword>
<proteinExistence type="predicted"/>
<dbReference type="Proteomes" id="UP000029120">
    <property type="component" value="Chromosome 8"/>
</dbReference>
<name>A0A087G9A0_ARAAL</name>
<accession>A0A087G9A0</accession>
<dbReference type="EMBL" id="CM002876">
    <property type="protein sequence ID" value="KFK26452.1"/>
    <property type="molecule type" value="Genomic_DNA"/>
</dbReference>
<feature type="compositionally biased region" description="Basic and acidic residues" evidence="1">
    <location>
        <begin position="1"/>
        <end position="21"/>
    </location>
</feature>
<dbReference type="Gramene" id="KFK26452">
    <property type="protein sequence ID" value="KFK26452"/>
    <property type="gene ID" value="AALP_AA8G250200"/>
</dbReference>
<reference evidence="3" key="1">
    <citation type="journal article" date="2015" name="Nat. Plants">
        <title>Genome expansion of Arabis alpina linked with retrotransposition and reduced symmetric DNA methylation.</title>
        <authorList>
            <person name="Willing E.M."/>
            <person name="Rawat V."/>
            <person name="Mandakova T."/>
            <person name="Maumus F."/>
            <person name="James G.V."/>
            <person name="Nordstroem K.J."/>
            <person name="Becker C."/>
            <person name="Warthmann N."/>
            <person name="Chica C."/>
            <person name="Szarzynska B."/>
            <person name="Zytnicki M."/>
            <person name="Albani M.C."/>
            <person name="Kiefer C."/>
            <person name="Bergonzi S."/>
            <person name="Castaings L."/>
            <person name="Mateos J.L."/>
            <person name="Berns M.C."/>
            <person name="Bujdoso N."/>
            <person name="Piofczyk T."/>
            <person name="de Lorenzo L."/>
            <person name="Barrero-Sicilia C."/>
            <person name="Mateos I."/>
            <person name="Piednoel M."/>
            <person name="Hagmann J."/>
            <person name="Chen-Min-Tao R."/>
            <person name="Iglesias-Fernandez R."/>
            <person name="Schuster S.C."/>
            <person name="Alonso-Blanco C."/>
            <person name="Roudier F."/>
            <person name="Carbonero P."/>
            <person name="Paz-Ares J."/>
            <person name="Davis S.J."/>
            <person name="Pecinka A."/>
            <person name="Quesneville H."/>
            <person name="Colot V."/>
            <person name="Lysak M.A."/>
            <person name="Weigel D."/>
            <person name="Coupland G."/>
            <person name="Schneeberger K."/>
        </authorList>
    </citation>
    <scope>NUCLEOTIDE SEQUENCE [LARGE SCALE GENOMIC DNA]</scope>
    <source>
        <strain evidence="3">cv. Pajares</strain>
    </source>
</reference>
<evidence type="ECO:0000256" key="1">
    <source>
        <dbReference type="SAM" id="MobiDB-lite"/>
    </source>
</evidence>
<organism evidence="2 3">
    <name type="scientific">Arabis alpina</name>
    <name type="common">Alpine rock-cress</name>
    <dbReference type="NCBI Taxonomy" id="50452"/>
    <lineage>
        <taxon>Eukaryota</taxon>
        <taxon>Viridiplantae</taxon>
        <taxon>Streptophyta</taxon>
        <taxon>Embryophyta</taxon>
        <taxon>Tracheophyta</taxon>
        <taxon>Spermatophyta</taxon>
        <taxon>Magnoliopsida</taxon>
        <taxon>eudicotyledons</taxon>
        <taxon>Gunneridae</taxon>
        <taxon>Pentapetalae</taxon>
        <taxon>rosids</taxon>
        <taxon>malvids</taxon>
        <taxon>Brassicales</taxon>
        <taxon>Brassicaceae</taxon>
        <taxon>Arabideae</taxon>
        <taxon>Arabis</taxon>
    </lineage>
</organism>
<feature type="compositionally biased region" description="Gly residues" evidence="1">
    <location>
        <begin position="64"/>
        <end position="94"/>
    </location>
</feature>
<feature type="region of interest" description="Disordered" evidence="1">
    <location>
        <begin position="1"/>
        <end position="125"/>
    </location>
</feature>
<evidence type="ECO:0000313" key="3">
    <source>
        <dbReference type="Proteomes" id="UP000029120"/>
    </source>
</evidence>
<protein>
    <submittedName>
        <fullName evidence="2">Uncharacterized protein</fullName>
    </submittedName>
</protein>
<evidence type="ECO:0000313" key="2">
    <source>
        <dbReference type="EMBL" id="KFK26452.1"/>
    </source>
</evidence>